<dbReference type="Proteomes" id="UP000401717">
    <property type="component" value="Unassembled WGS sequence"/>
</dbReference>
<keyword evidence="3" id="KW-0804">Transcription</keyword>
<dbReference type="AlphaFoldDB" id="A0A564FZC5"/>
<reference evidence="5" key="2">
    <citation type="journal article" date="2021" name="Front. Microbiol.">
        <title>Comprehensive Comparative Genomics and Phenotyping of Methylobacterium Species.</title>
        <authorList>
            <person name="Alessa O."/>
            <person name="Ogura Y."/>
            <person name="Fujitani Y."/>
            <person name="Takami H."/>
            <person name="Hayashi T."/>
            <person name="Sahin N."/>
            <person name="Tani A."/>
        </authorList>
    </citation>
    <scope>NUCLEOTIDE SEQUENCE</scope>
    <source>
        <strain evidence="5">DSM 22415</strain>
    </source>
</reference>
<feature type="domain" description="HTH marR-type" evidence="4">
    <location>
        <begin position="35"/>
        <end position="137"/>
    </location>
</feature>
<dbReference type="GO" id="GO:0006950">
    <property type="term" value="P:response to stress"/>
    <property type="evidence" value="ECO:0007669"/>
    <property type="project" value="TreeGrafter"/>
</dbReference>
<reference evidence="5" key="3">
    <citation type="submission" date="2021-08" db="EMBL/GenBank/DDBJ databases">
        <authorList>
            <person name="Tani A."/>
            <person name="Ola A."/>
            <person name="Ogura Y."/>
            <person name="Katsura K."/>
            <person name="Hayashi T."/>
        </authorList>
    </citation>
    <scope>NUCLEOTIDE SEQUENCE</scope>
    <source>
        <strain evidence="5">DSM 22415</strain>
    </source>
</reference>
<accession>A0A564FZC5</accession>
<keyword evidence="2" id="KW-0238">DNA-binding</keyword>
<reference evidence="6 7" key="1">
    <citation type="submission" date="2019-06" db="EMBL/GenBank/DDBJ databases">
        <authorList>
            <person name="Rodrigo-Torres L."/>
            <person name="Arahal R. D."/>
            <person name="Lucena T."/>
        </authorList>
    </citation>
    <scope>NUCLEOTIDE SEQUENCE [LARGE SCALE GENOMIC DNA]</scope>
    <source>
        <strain evidence="6 7">SW08-7</strain>
    </source>
</reference>
<dbReference type="GO" id="GO:0003700">
    <property type="term" value="F:DNA-binding transcription factor activity"/>
    <property type="evidence" value="ECO:0007669"/>
    <property type="project" value="InterPro"/>
</dbReference>
<sequence length="145" mass="15528">MIDDAPAGPALSEPQYAVLAAFRYELRRFLAFSETAALQAGLPPQQHQALLAIAGLAGAEPPTIGWLAGRLLIAPHTAVELVARMVEADLLTKTRSSQDRRRMELSLTAKAEILLQTLTAAHLRELRALEPTLARALALSRGGAS</sequence>
<keyword evidence="1" id="KW-0805">Transcription regulation</keyword>
<gene>
    <name evidence="5" type="ORF">IFDJLNFL_4794</name>
    <name evidence="6" type="ORF">MTDSW087_03029</name>
</gene>
<evidence type="ECO:0000313" key="7">
    <source>
        <dbReference type="Proteomes" id="UP000401717"/>
    </source>
</evidence>
<dbReference type="InterPro" id="IPR036390">
    <property type="entry name" value="WH_DNA-bd_sf"/>
</dbReference>
<dbReference type="Proteomes" id="UP001055303">
    <property type="component" value="Unassembled WGS sequence"/>
</dbReference>
<dbReference type="PANTHER" id="PTHR33164">
    <property type="entry name" value="TRANSCRIPTIONAL REGULATOR, MARR FAMILY"/>
    <property type="match status" value="1"/>
</dbReference>
<name>A0A564FZC5_9HYPH</name>
<dbReference type="SMART" id="SM00347">
    <property type="entry name" value="HTH_MARR"/>
    <property type="match status" value="1"/>
</dbReference>
<dbReference type="InterPro" id="IPR023187">
    <property type="entry name" value="Tscrpt_reg_MarR-type_CS"/>
</dbReference>
<dbReference type="EMBL" id="CABFVH010000018">
    <property type="protein sequence ID" value="VUF13327.1"/>
    <property type="molecule type" value="Genomic_DNA"/>
</dbReference>
<dbReference type="Gene3D" id="1.10.10.10">
    <property type="entry name" value="Winged helix-like DNA-binding domain superfamily/Winged helix DNA-binding domain"/>
    <property type="match status" value="1"/>
</dbReference>
<evidence type="ECO:0000256" key="1">
    <source>
        <dbReference type="ARBA" id="ARBA00023015"/>
    </source>
</evidence>
<dbReference type="PROSITE" id="PS01117">
    <property type="entry name" value="HTH_MARR_1"/>
    <property type="match status" value="1"/>
</dbReference>
<dbReference type="InterPro" id="IPR000835">
    <property type="entry name" value="HTH_MarR-typ"/>
</dbReference>
<protein>
    <recommendedName>
        <fullName evidence="4">HTH marR-type domain-containing protein</fullName>
    </recommendedName>
</protein>
<dbReference type="InterPro" id="IPR036388">
    <property type="entry name" value="WH-like_DNA-bd_sf"/>
</dbReference>
<evidence type="ECO:0000259" key="4">
    <source>
        <dbReference type="SMART" id="SM00347"/>
    </source>
</evidence>
<dbReference type="EMBL" id="BPQI01000174">
    <property type="protein sequence ID" value="GJD58868.1"/>
    <property type="molecule type" value="Genomic_DNA"/>
</dbReference>
<keyword evidence="8" id="KW-1185">Reference proteome</keyword>
<evidence type="ECO:0000256" key="2">
    <source>
        <dbReference type="ARBA" id="ARBA00023125"/>
    </source>
</evidence>
<dbReference type="GO" id="GO:0003677">
    <property type="term" value="F:DNA binding"/>
    <property type="evidence" value="ECO:0007669"/>
    <property type="project" value="UniProtKB-KW"/>
</dbReference>
<proteinExistence type="predicted"/>
<dbReference type="OrthoDB" id="9807800at2"/>
<dbReference type="SUPFAM" id="SSF46785">
    <property type="entry name" value="Winged helix' DNA-binding domain"/>
    <property type="match status" value="1"/>
</dbReference>
<dbReference type="Pfam" id="PF12802">
    <property type="entry name" value="MarR_2"/>
    <property type="match status" value="1"/>
</dbReference>
<dbReference type="PANTHER" id="PTHR33164:SF43">
    <property type="entry name" value="HTH-TYPE TRANSCRIPTIONAL REPRESSOR YETL"/>
    <property type="match status" value="1"/>
</dbReference>
<evidence type="ECO:0000313" key="5">
    <source>
        <dbReference type="EMBL" id="GJD58868.1"/>
    </source>
</evidence>
<evidence type="ECO:0000313" key="8">
    <source>
        <dbReference type="Proteomes" id="UP001055303"/>
    </source>
</evidence>
<organism evidence="6 7">
    <name type="scientific">Methylobacterium dankookense</name>
    <dbReference type="NCBI Taxonomy" id="560405"/>
    <lineage>
        <taxon>Bacteria</taxon>
        <taxon>Pseudomonadati</taxon>
        <taxon>Pseudomonadota</taxon>
        <taxon>Alphaproteobacteria</taxon>
        <taxon>Hyphomicrobiales</taxon>
        <taxon>Methylobacteriaceae</taxon>
        <taxon>Methylobacterium</taxon>
    </lineage>
</organism>
<dbReference type="InterPro" id="IPR039422">
    <property type="entry name" value="MarR/SlyA-like"/>
</dbReference>
<evidence type="ECO:0000313" key="6">
    <source>
        <dbReference type="EMBL" id="VUF13327.1"/>
    </source>
</evidence>
<evidence type="ECO:0000256" key="3">
    <source>
        <dbReference type="ARBA" id="ARBA00023163"/>
    </source>
</evidence>
<dbReference type="RefSeq" id="WP_144765252.1">
    <property type="nucleotide sequence ID" value="NZ_BPQI01000174.1"/>
</dbReference>